<accession>A2SJ61</accession>
<dbReference type="STRING" id="420662.Mpe_A2646"/>
<dbReference type="SUPFAM" id="SSF55331">
    <property type="entry name" value="Tautomerase/MIF"/>
    <property type="match status" value="1"/>
</dbReference>
<evidence type="ECO:0000313" key="2">
    <source>
        <dbReference type="Proteomes" id="UP000000366"/>
    </source>
</evidence>
<dbReference type="AlphaFoldDB" id="A2SJ61"/>
<sequence length="130" mass="14481">MPLVRIDISHDAPPTLGRDIGQLIYAAMTDLINVPADDKFQIIARHGQGELVFPASYLGVEYSPGIVFIQITLNQGRSIELKKAFYKRVADDLHARLGVRRQDVFINLIEVAKENWSFGNGEMQYAPAPG</sequence>
<gene>
    <name evidence="1" type="ordered locus">Mpe_A2646</name>
</gene>
<name>A2SJ61_METPP</name>
<dbReference type="InterPro" id="IPR037479">
    <property type="entry name" value="Tauto_MSAD"/>
</dbReference>
<reference evidence="1 2" key="1">
    <citation type="journal article" date="2007" name="J. Bacteriol.">
        <title>Whole-genome analysis of the methyl tert-butyl ether-degrading beta-proteobacterium Methylibium petroleiphilum PM1.</title>
        <authorList>
            <person name="Kane S.R."/>
            <person name="Chakicherla A.Y."/>
            <person name="Chain P.S.G."/>
            <person name="Schmidt R."/>
            <person name="Shin M.W."/>
            <person name="Legler T.C."/>
            <person name="Scow K.M."/>
            <person name="Larimer F.W."/>
            <person name="Lucas S.M."/>
            <person name="Richardson P.M."/>
            <person name="Hristova K.R."/>
        </authorList>
    </citation>
    <scope>NUCLEOTIDE SEQUENCE [LARGE SCALE GENOMIC DNA]</scope>
    <source>
        <strain evidence="2">ATCC BAA-1232 / LMG 22953 / PM1</strain>
    </source>
</reference>
<proteinExistence type="predicted"/>
<dbReference type="InterPro" id="IPR014347">
    <property type="entry name" value="Tautomerase/MIF_sf"/>
</dbReference>
<dbReference type="PANTHER" id="PTHR38460:SF1">
    <property type="entry name" value="TAUTOMERASE YOLI-RELATED"/>
    <property type="match status" value="1"/>
</dbReference>
<evidence type="ECO:0000313" key="1">
    <source>
        <dbReference type="EMBL" id="ABM95600.1"/>
    </source>
</evidence>
<dbReference type="RefSeq" id="WP_011830230.1">
    <property type="nucleotide sequence ID" value="NC_008825.1"/>
</dbReference>
<dbReference type="Gene3D" id="3.30.429.10">
    <property type="entry name" value="Macrophage Migration Inhibitory Factor"/>
    <property type="match status" value="1"/>
</dbReference>
<dbReference type="PANTHER" id="PTHR38460">
    <property type="entry name" value="TAUTOMERASE YOLI-RELATED"/>
    <property type="match status" value="1"/>
</dbReference>
<protein>
    <submittedName>
        <fullName evidence="1">Acyloate catabolism-like protein</fullName>
    </submittedName>
</protein>
<dbReference type="HOGENOM" id="CLU_148073_0_0_4"/>
<dbReference type="Proteomes" id="UP000000366">
    <property type="component" value="Chromosome"/>
</dbReference>
<organism evidence="1 2">
    <name type="scientific">Methylibium petroleiphilum (strain ATCC BAA-1232 / LMG 22953 / PM1)</name>
    <dbReference type="NCBI Taxonomy" id="420662"/>
    <lineage>
        <taxon>Bacteria</taxon>
        <taxon>Pseudomonadati</taxon>
        <taxon>Pseudomonadota</taxon>
        <taxon>Betaproteobacteria</taxon>
        <taxon>Burkholderiales</taxon>
        <taxon>Sphaerotilaceae</taxon>
        <taxon>Methylibium</taxon>
    </lineage>
</organism>
<dbReference type="eggNOG" id="COG1942">
    <property type="taxonomic scope" value="Bacteria"/>
</dbReference>
<dbReference type="EMBL" id="CP000555">
    <property type="protein sequence ID" value="ABM95600.1"/>
    <property type="molecule type" value="Genomic_DNA"/>
</dbReference>
<dbReference type="Pfam" id="PF14552">
    <property type="entry name" value="Tautomerase_2"/>
    <property type="match status" value="1"/>
</dbReference>
<dbReference type="KEGG" id="mpt:Mpe_A2646"/>
<keyword evidence="2" id="KW-1185">Reference proteome</keyword>